<keyword evidence="4" id="KW-0378">Hydrolase</keyword>
<dbReference type="GO" id="GO:0006508">
    <property type="term" value="P:proteolysis"/>
    <property type="evidence" value="ECO:0007669"/>
    <property type="project" value="UniProtKB-KW"/>
</dbReference>
<reference evidence="10 11" key="1">
    <citation type="submission" date="2018-11" db="EMBL/GenBank/DDBJ databases">
        <title>Sequencing the genomes of 1000 actinobacteria strains.</title>
        <authorList>
            <person name="Klenk H.-P."/>
        </authorList>
    </citation>
    <scope>NUCLEOTIDE SEQUENCE [LARGE SCALE GENOMIC DNA]</scope>
    <source>
        <strain evidence="10 11">DSM 12652</strain>
    </source>
</reference>
<dbReference type="CDD" id="cd00433">
    <property type="entry name" value="Peptidase_M17"/>
    <property type="match status" value="1"/>
</dbReference>
<keyword evidence="3" id="KW-0645">Protease</keyword>
<dbReference type="PANTHER" id="PTHR11963">
    <property type="entry name" value="LEUCINE AMINOPEPTIDASE-RELATED"/>
    <property type="match status" value="1"/>
</dbReference>
<evidence type="ECO:0000256" key="7">
    <source>
        <dbReference type="ARBA" id="ARBA00050021"/>
    </source>
</evidence>
<dbReference type="Proteomes" id="UP000281738">
    <property type="component" value="Unassembled WGS sequence"/>
</dbReference>
<dbReference type="PRINTS" id="PR00481">
    <property type="entry name" value="LAMNOPPTDASE"/>
</dbReference>
<feature type="domain" description="Cytosol aminopeptidase" evidence="9">
    <location>
        <begin position="357"/>
        <end position="364"/>
    </location>
</feature>
<dbReference type="EMBL" id="RKHO01000001">
    <property type="protein sequence ID" value="ROR92426.1"/>
    <property type="molecule type" value="Genomic_DNA"/>
</dbReference>
<dbReference type="SUPFAM" id="SSF53187">
    <property type="entry name" value="Zn-dependent exopeptidases"/>
    <property type="match status" value="1"/>
</dbReference>
<accession>A0A3N2CY69</accession>
<dbReference type="GO" id="GO:0030145">
    <property type="term" value="F:manganese ion binding"/>
    <property type="evidence" value="ECO:0007669"/>
    <property type="project" value="InterPro"/>
</dbReference>
<dbReference type="SUPFAM" id="SSF52949">
    <property type="entry name" value="Macro domain-like"/>
    <property type="match status" value="1"/>
</dbReference>
<comment type="caution">
    <text evidence="10">The sequence shown here is derived from an EMBL/GenBank/DDBJ whole genome shotgun (WGS) entry which is preliminary data.</text>
</comment>
<evidence type="ECO:0000259" key="9">
    <source>
        <dbReference type="PROSITE" id="PS00631"/>
    </source>
</evidence>
<evidence type="ECO:0000256" key="5">
    <source>
        <dbReference type="ARBA" id="ARBA00033172"/>
    </source>
</evidence>
<protein>
    <recommendedName>
        <fullName evidence="7">Probable cytosol aminopeptidase</fullName>
    </recommendedName>
    <alternativeName>
        <fullName evidence="8">Leucine aminopeptidase</fullName>
    </alternativeName>
    <alternativeName>
        <fullName evidence="5">Leucyl aminopeptidase</fullName>
    </alternativeName>
</protein>
<keyword evidence="2 10" id="KW-0031">Aminopeptidase</keyword>
<dbReference type="Gene3D" id="3.40.220.10">
    <property type="entry name" value="Leucine Aminopeptidase, subunit E, domain 1"/>
    <property type="match status" value="1"/>
</dbReference>
<evidence type="ECO:0000313" key="11">
    <source>
        <dbReference type="Proteomes" id="UP000281738"/>
    </source>
</evidence>
<keyword evidence="11" id="KW-1185">Reference proteome</keyword>
<dbReference type="InterPro" id="IPR043472">
    <property type="entry name" value="Macro_dom-like"/>
</dbReference>
<dbReference type="InterPro" id="IPR008283">
    <property type="entry name" value="Peptidase_M17_N"/>
</dbReference>
<evidence type="ECO:0000256" key="6">
    <source>
        <dbReference type="ARBA" id="ARBA00049972"/>
    </source>
</evidence>
<evidence type="ECO:0000256" key="3">
    <source>
        <dbReference type="ARBA" id="ARBA00022670"/>
    </source>
</evidence>
<evidence type="ECO:0000256" key="8">
    <source>
        <dbReference type="ARBA" id="ARBA00050061"/>
    </source>
</evidence>
<dbReference type="PROSITE" id="PS00631">
    <property type="entry name" value="CYTOSOL_AP"/>
    <property type="match status" value="1"/>
</dbReference>
<evidence type="ECO:0000256" key="1">
    <source>
        <dbReference type="ARBA" id="ARBA00009528"/>
    </source>
</evidence>
<dbReference type="GO" id="GO:0070006">
    <property type="term" value="F:metalloaminopeptidase activity"/>
    <property type="evidence" value="ECO:0007669"/>
    <property type="project" value="InterPro"/>
</dbReference>
<evidence type="ECO:0000256" key="2">
    <source>
        <dbReference type="ARBA" id="ARBA00022438"/>
    </source>
</evidence>
<dbReference type="Pfam" id="PF02789">
    <property type="entry name" value="Peptidase_M17_N"/>
    <property type="match status" value="1"/>
</dbReference>
<dbReference type="OrthoDB" id="9809354at2"/>
<name>A0A3N2CY69_9ACTN</name>
<evidence type="ECO:0000256" key="4">
    <source>
        <dbReference type="ARBA" id="ARBA00022801"/>
    </source>
</evidence>
<dbReference type="InterPro" id="IPR011356">
    <property type="entry name" value="Leucine_aapep/pepB"/>
</dbReference>
<dbReference type="GO" id="GO:0005737">
    <property type="term" value="C:cytoplasm"/>
    <property type="evidence" value="ECO:0007669"/>
    <property type="project" value="InterPro"/>
</dbReference>
<dbReference type="Gene3D" id="3.40.630.10">
    <property type="entry name" value="Zn peptidases"/>
    <property type="match status" value="1"/>
</dbReference>
<gene>
    <name evidence="10" type="ORF">EDD33_3316</name>
</gene>
<dbReference type="Pfam" id="PF00883">
    <property type="entry name" value="Peptidase_M17"/>
    <property type="match status" value="1"/>
</dbReference>
<evidence type="ECO:0000313" key="10">
    <source>
        <dbReference type="EMBL" id="ROR92426.1"/>
    </source>
</evidence>
<dbReference type="PANTHER" id="PTHR11963:SF23">
    <property type="entry name" value="CYTOSOL AMINOPEPTIDASE"/>
    <property type="match status" value="1"/>
</dbReference>
<organism evidence="10 11">
    <name type="scientific">Nocardioides aurantiacus</name>
    <dbReference type="NCBI Taxonomy" id="86796"/>
    <lineage>
        <taxon>Bacteria</taxon>
        <taxon>Bacillati</taxon>
        <taxon>Actinomycetota</taxon>
        <taxon>Actinomycetes</taxon>
        <taxon>Propionibacteriales</taxon>
        <taxon>Nocardioidaceae</taxon>
        <taxon>Nocardioides</taxon>
    </lineage>
</organism>
<dbReference type="InterPro" id="IPR000819">
    <property type="entry name" value="Peptidase_M17_C"/>
</dbReference>
<sequence length="515" mass="52341">MPLAPQVPPPDFTLSELSPAALTGAQVLALAVLPGEDDDLEVGPGAAELAGLAGVPDLLDVLRSAGATGAAGEVTDLPGVRRDDSDASDALVRVLLVGVGATTRTDLRRAGAALARHCRDVDEVASAVQAVAGPEELTAFVEGATLGAFTFSLRREGAEHRPVRHVVLALTAPEVGTTEVLERAVARARAGWRSRLLATVPSNTKSPQWLADQVVEIATAAGLTTEVLDEDALRAGGFGGVLGVGQGSATPPRVVRVEYSPSTRRGRRTPHVVLVGKGITFDSGGLSIKPGQAMATMKRDMTGAAVVAAVMGALPAVGCPVRVTALLPLAENAVGGGSMRPGDVLTHVGGRTTEVTNTDAEGRLVLADALAHAVAELSPDALVDVATLTGGIKVALGQHLGGLFATDDALAEALVAAGARAGEPLWRMPLEREYAGKLVSKIADADNAPGGPPAITAALFLEPFTGGLPWAHLDIASVGDAPEDAFEWTAGPTGFGARLLLDWLGSDAPLEGVGG</sequence>
<dbReference type="AlphaFoldDB" id="A0A3N2CY69"/>
<dbReference type="RefSeq" id="WP_123392070.1">
    <property type="nucleotide sequence ID" value="NZ_RKHO01000001.1"/>
</dbReference>
<proteinExistence type="inferred from homology"/>
<comment type="function">
    <text evidence="6">Presumably involved in the processing and regular turnover of intracellular proteins. Catalyzes the removal of unsubstituted N-terminal amino acids from various peptides.</text>
</comment>
<comment type="similarity">
    <text evidence="1">Belongs to the peptidase M17 family.</text>
</comment>